<dbReference type="SMART" id="SM00155">
    <property type="entry name" value="PLDc"/>
    <property type="match status" value="2"/>
</dbReference>
<dbReference type="GO" id="GO:0030572">
    <property type="term" value="F:phosphatidyltransferase activity"/>
    <property type="evidence" value="ECO:0007669"/>
    <property type="project" value="UniProtKB-ARBA"/>
</dbReference>
<evidence type="ECO:0000313" key="3">
    <source>
        <dbReference type="EMBL" id="RKN48229.1"/>
    </source>
</evidence>
<evidence type="ECO:0000313" key="4">
    <source>
        <dbReference type="Proteomes" id="UP000281726"/>
    </source>
</evidence>
<dbReference type="EMBL" id="RBAK01000003">
    <property type="protein sequence ID" value="RKN48229.1"/>
    <property type="molecule type" value="Genomic_DNA"/>
</dbReference>
<organism evidence="3 4">
    <name type="scientific">Micromonospora endolithica</name>
    <dbReference type="NCBI Taxonomy" id="230091"/>
    <lineage>
        <taxon>Bacteria</taxon>
        <taxon>Bacillati</taxon>
        <taxon>Actinomycetota</taxon>
        <taxon>Actinomycetes</taxon>
        <taxon>Micromonosporales</taxon>
        <taxon>Micromonosporaceae</taxon>
        <taxon>Micromonospora</taxon>
    </lineage>
</organism>
<protein>
    <submittedName>
        <fullName evidence="3">Phosphatidylserine/phosphatidylglycerophosphate/ cardiolipin synthase family protein</fullName>
    </submittedName>
</protein>
<keyword evidence="4" id="KW-1185">Reference proteome</keyword>
<dbReference type="Gene3D" id="3.30.870.10">
    <property type="entry name" value="Endonuclease Chain A"/>
    <property type="match status" value="2"/>
</dbReference>
<dbReference type="Proteomes" id="UP000281726">
    <property type="component" value="Unassembled WGS sequence"/>
</dbReference>
<proteinExistence type="predicted"/>
<dbReference type="PANTHER" id="PTHR21248">
    <property type="entry name" value="CARDIOLIPIN SYNTHASE"/>
    <property type="match status" value="1"/>
</dbReference>
<accession>A0A3A9ZJ14</accession>
<feature type="compositionally biased region" description="Polar residues" evidence="1">
    <location>
        <begin position="1"/>
        <end position="11"/>
    </location>
</feature>
<comment type="caution">
    <text evidence="3">The sequence shown here is derived from an EMBL/GenBank/DDBJ whole genome shotgun (WGS) entry which is preliminary data.</text>
</comment>
<dbReference type="GO" id="GO:0032049">
    <property type="term" value="P:cardiolipin biosynthetic process"/>
    <property type="evidence" value="ECO:0007669"/>
    <property type="project" value="UniProtKB-ARBA"/>
</dbReference>
<feature type="domain" description="PLD phosphodiesterase" evidence="2">
    <location>
        <begin position="338"/>
        <end position="365"/>
    </location>
</feature>
<dbReference type="PANTHER" id="PTHR21248:SF22">
    <property type="entry name" value="PHOSPHOLIPASE D"/>
    <property type="match status" value="1"/>
</dbReference>
<dbReference type="InterPro" id="IPR001736">
    <property type="entry name" value="PLipase_D/transphosphatidylase"/>
</dbReference>
<evidence type="ECO:0000259" key="2">
    <source>
        <dbReference type="PROSITE" id="PS50035"/>
    </source>
</evidence>
<dbReference type="AlphaFoldDB" id="A0A3A9ZJ14"/>
<sequence length="407" mass="44519">MHSPSQRTSRVTRPIKVGEVDPSTGTFQKGQLSSVPIRAESCDDAGQQVVFSYRGSEPNIRDTVVELIDSAREKVFIASFRLGEDDLLRSLLDAVDRLRGRVYVITAWNDRSLARGLAELDLVSLEDTEADDSGSIEAQKKRFHRLTKAGIYVRGHVDCHAKFVVVDDRRALIGSANLETSALTGTVNRPVTGELGVLIHDQARILEASRFFARLWHESSEEARPGFAYALRQRKPVLPLPQLPAVQINATGSIIWTHSNRSLIAETIRHIISSAESKLDLATFSIAGIADEPYWVLDPLKSALDRGVRVRLLVRGRTFPAHMQELDNLASVGVEIYGDSLTHAKAVIADGRQGAIFSANLDMRLGLLGSVEAGVLLPVGSSAVTDAQRFLDHSIDHSDMTYTAAPG</sequence>
<dbReference type="PROSITE" id="PS50035">
    <property type="entry name" value="PLD"/>
    <property type="match status" value="2"/>
</dbReference>
<dbReference type="OrthoDB" id="1490185at2"/>
<gene>
    <name evidence="3" type="ORF">D7223_09340</name>
</gene>
<dbReference type="SUPFAM" id="SSF56024">
    <property type="entry name" value="Phospholipase D/nuclease"/>
    <property type="match status" value="2"/>
</dbReference>
<feature type="region of interest" description="Disordered" evidence="1">
    <location>
        <begin position="1"/>
        <end position="23"/>
    </location>
</feature>
<dbReference type="InterPro" id="IPR025202">
    <property type="entry name" value="PLD-like_dom"/>
</dbReference>
<feature type="domain" description="PLD phosphodiesterase" evidence="2">
    <location>
        <begin position="160"/>
        <end position="182"/>
    </location>
</feature>
<dbReference type="Pfam" id="PF13091">
    <property type="entry name" value="PLDc_2"/>
    <property type="match status" value="2"/>
</dbReference>
<name>A0A3A9ZJ14_9ACTN</name>
<evidence type="ECO:0000256" key="1">
    <source>
        <dbReference type="SAM" id="MobiDB-lite"/>
    </source>
</evidence>
<reference evidence="3 4" key="1">
    <citation type="journal article" date="2004" name="Syst. Appl. Microbiol.">
        <title>Cryptoendolithic actinomycetes from antarctic sandstone rock samples: Micromonospora endolithica sp. nov. and two isolates related to Micromonospora coerulea Jensen 1932.</title>
        <authorList>
            <person name="Hirsch P."/>
            <person name="Mevs U."/>
            <person name="Kroppenstedt R.M."/>
            <person name="Schumann P."/>
            <person name="Stackebrandt E."/>
        </authorList>
    </citation>
    <scope>NUCLEOTIDE SEQUENCE [LARGE SCALE GENOMIC DNA]</scope>
    <source>
        <strain evidence="3 4">JCM 12677</strain>
    </source>
</reference>